<protein>
    <submittedName>
        <fullName evidence="1">Uncharacterized protein</fullName>
    </submittedName>
</protein>
<accession>A0A2K9VA38</accession>
<proteinExistence type="predicted"/>
<organism evidence="1 2">
    <name type="scientific">Escherichia phage PMBT57</name>
    <dbReference type="NCBI Taxonomy" id="2079259"/>
    <lineage>
        <taxon>Viruses</taxon>
        <taxon>Duplodnaviria</taxon>
        <taxon>Heunggongvirae</taxon>
        <taxon>Uroviricota</taxon>
        <taxon>Caudoviricetes</taxon>
        <taxon>Schitoviridae</taxon>
        <taxon>Enquatrovirinae</taxon>
        <taxon>Enquatrovirus</taxon>
        <taxon>Enquatrovirus N4</taxon>
    </lineage>
</organism>
<dbReference type="Proteomes" id="UP000241665">
    <property type="component" value="Segment"/>
</dbReference>
<sequence length="108" mass="12190">MTTQANVRMTVGTLLGTVNEAATTVADTFGTATKAVGMLNRYVTKQADKQIIRDKLEMHEFTNKLIEETAMQEAIRQKQILDFCKDEQNKELFSNAYDRLSKILADSK</sequence>
<name>A0A2K9VA38_9CAUD</name>
<dbReference type="SMR" id="A0A2K9VA38"/>
<dbReference type="EMBL" id="MG770228">
    <property type="protein sequence ID" value="AUV59077.1"/>
    <property type="molecule type" value="Genomic_DNA"/>
</dbReference>
<evidence type="ECO:0000313" key="2">
    <source>
        <dbReference type="Proteomes" id="UP000241665"/>
    </source>
</evidence>
<reference evidence="1 2" key="1">
    <citation type="submission" date="2018-01" db="EMBL/GenBank/DDBJ databases">
        <title>Characterization of the virulent Escherichia coli phage PMBT57 of the N4-like group with a broad host range.</title>
        <authorList>
            <person name="Koberg S."/>
            <person name="Brinks E."/>
        </authorList>
    </citation>
    <scope>NUCLEOTIDE SEQUENCE [LARGE SCALE GENOMIC DNA]</scope>
</reference>
<evidence type="ECO:0000313" key="1">
    <source>
        <dbReference type="EMBL" id="AUV59077.1"/>
    </source>
</evidence>